<evidence type="ECO:0000313" key="3">
    <source>
        <dbReference type="Proteomes" id="UP000479938"/>
    </source>
</evidence>
<reference evidence="2 3" key="1">
    <citation type="submission" date="2020-02" db="EMBL/GenBank/DDBJ databases">
        <authorList>
            <person name="Criscuolo A."/>
        </authorList>
    </citation>
    <scope>NUCLEOTIDE SEQUENCE [LARGE SCALE GENOMIC DNA]</scope>
    <source>
        <strain evidence="2">CIP105534</strain>
    </source>
</reference>
<dbReference type="EMBL" id="CADCSU010000055">
    <property type="protein sequence ID" value="CAA9196271.1"/>
    <property type="molecule type" value="Genomic_DNA"/>
</dbReference>
<accession>A0A6J4GAN4</accession>
<feature type="chain" id="PRO_5027040685" description="DUF4397 domain-containing protein" evidence="1">
    <location>
        <begin position="28"/>
        <end position="296"/>
    </location>
</feature>
<feature type="signal peptide" evidence="1">
    <location>
        <begin position="1"/>
        <end position="27"/>
    </location>
</feature>
<protein>
    <recommendedName>
        <fullName evidence="4">DUF4397 domain-containing protein</fullName>
    </recommendedName>
</protein>
<keyword evidence="1" id="KW-0732">Signal</keyword>
<dbReference type="Proteomes" id="UP000479938">
    <property type="component" value="Unassembled WGS sequence"/>
</dbReference>
<dbReference type="AlphaFoldDB" id="A0A6J4GAN4"/>
<name>A0A6J4GAN4_9FLAO</name>
<organism evidence="2 3">
    <name type="scientific">Flavobacterium bizetiae</name>
    <dbReference type="NCBI Taxonomy" id="2704140"/>
    <lineage>
        <taxon>Bacteria</taxon>
        <taxon>Pseudomonadati</taxon>
        <taxon>Bacteroidota</taxon>
        <taxon>Flavobacteriia</taxon>
        <taxon>Flavobacteriales</taxon>
        <taxon>Flavobacteriaceae</taxon>
        <taxon>Flavobacterium</taxon>
    </lineage>
</organism>
<gene>
    <name evidence="2" type="ORF">FLA105534_01066</name>
</gene>
<proteinExistence type="predicted"/>
<evidence type="ECO:0000313" key="2">
    <source>
        <dbReference type="EMBL" id="CAA9196271.1"/>
    </source>
</evidence>
<evidence type="ECO:0000256" key="1">
    <source>
        <dbReference type="SAM" id="SignalP"/>
    </source>
</evidence>
<sequence length="296" mass="31640">MSLNIIFKKSIYLMFALATLGSIIVSCEPDTASEGNGLEDPNVDPSFTITPVAGKNNTYLLVSGTKNVLNSYWKVGKAEYYGKMELEVFLADRGKYTVVHTAVGRGGKTNTATKEIIIVKADPEKGNLVEGNNFADAAEQSQWTNLHLNTNGLATWTFTPGFATINVSGTSNQEAIYQAIDVVKDKEYLIDMHVSATSGSENFVFEVFAGKTVPTAGVPYTDNKVMGLASAEGCGKQAFDGKLSAVGCVKNSALDNTVSNVVKFTETGKIYLVIKSGGDAFTPTGIKVTEVELRGK</sequence>
<keyword evidence="3" id="KW-1185">Reference proteome</keyword>
<dbReference type="RefSeq" id="WP_191408306.1">
    <property type="nucleotide sequence ID" value="NZ_CADCSU010000055.1"/>
</dbReference>
<evidence type="ECO:0008006" key="4">
    <source>
        <dbReference type="Google" id="ProtNLM"/>
    </source>
</evidence>